<name>A0A173MIS3_9BACT</name>
<keyword evidence="2 4" id="KW-0472">Membrane</keyword>
<dbReference type="RefSeq" id="WP_076381427.1">
    <property type="nucleotide sequence ID" value="NZ_AP017422.1"/>
</dbReference>
<dbReference type="STRING" id="477680.SAMN05421788_109105"/>
<keyword evidence="3" id="KW-0998">Cell outer membrane</keyword>
<dbReference type="SUPFAM" id="SSF56935">
    <property type="entry name" value="Porins"/>
    <property type="match status" value="1"/>
</dbReference>
<keyword evidence="1" id="KW-0813">Transport</keyword>
<dbReference type="EMBL" id="FTOR01000009">
    <property type="protein sequence ID" value="SIT30013.1"/>
    <property type="molecule type" value="Genomic_DNA"/>
</dbReference>
<reference evidence="7" key="1">
    <citation type="submission" date="2017-01" db="EMBL/GenBank/DDBJ databases">
        <authorList>
            <person name="Varghese N."/>
            <person name="Submissions S."/>
        </authorList>
    </citation>
    <scope>NUCLEOTIDE SEQUENCE [LARGE SCALE GENOMIC DNA]</scope>
    <source>
        <strain evidence="7">DSM 21054</strain>
    </source>
</reference>
<evidence type="ECO:0000256" key="2">
    <source>
        <dbReference type="ARBA" id="ARBA00023136"/>
    </source>
</evidence>
<sequence>MYTLQNGDRHSITPTYRVLTVSRHGLLRALLQNNFKRLWLLLVLCIVSVATVTAQEITLDITDAPLSRVLDEIKTQSDYDVFYNQALLRDVKKVTIKAEKEPLDKLLKRLFEKLPVNYSIANKTIVVTPKSTRKADAGSINALLPVAGSQEQIKGRVLDYKNRPLAGVMIQYDQSYFYTYTNDQGEFSIPGTNGTIINFSGEGFTDMELRYDGEGFLLVHMEPIGGSLLQNVKVSSVASRKDPTTHIDLTNRSYMNLGQVLQGTVPGLTLQTVTSTNVIVTNVASYNPRTLWTNMTLDQFLRSNPNGQEIINAKLSGNIPSWMNADIYHLTTVTRVSTTVVPELRGVNSFAGNATSMLVVIDGFPKDGFPSDFPMNNVESVEVIKDPKELIKWGPRATTGIIMIRTKQGKSGQIQLNYSSNLYYTPASRFNREKLQLPNTADVLDYMLQADSMFVSQNTYNPVTSFHNSPASLLLARLHNNLISKGAFQQSWDSLGKLDNESQLRQLQQNAFSQSHNLSMNGGTRNYKFSFMGGYSNNQDNNLKGYNKTFSLNLNNSFNLLQDKLNISWLVYVASMHSRAGYNLNPSSLSLQPYQMLLDNSGNYVYDYYSLNPDANAKIMSLGYKNNAENILEDALINKSTTKNYQGQTRFNLNWKLLPGIQWNAAVYYTQQNNTTEDFYDKESSLARQTYNQYGEYKSTGINFYVPYGNIFKQGKSINKEWNVRTGLDYSRTFGKSEVSLAIGGGAASVSYRRPDAYTLYGYNTITKTGAPIFLPTPDPNAAVSNYYVLFPGQGATVYPSSLAVPTNMLNTNSRNINWNAAASYKYDNRVTLSGSYNSVYNPNYGQDKKYSVMSNYYIDGSVDVLKRPLNSWLDNIGFSTGVVGNKMPDLPVIYNAARYQQVYWSNYAIWVNSASPTQQKGQRSQNVYQRLKLALLQGKFELSAAYNTQKMTGLSSASGVDTTIHYVSASAKANLRNGLFSMGVSYSKSPEGQSQVNGEAKYNIAKESFFHSKRISTLEAEVIVQNVSPYQGLGLMMGTNASSGGSYSMATNSTFNVLPPKNINYEVRARIGIQDDKYMVDLRYYNKTTSGLNSTVSVSSDVASGLGSQVAYSNIVNKGVEFFLKTSVVKTQKVSYSITLNGAYNVNIAKSVPRTGFTGTNQYATAYRDGYSTSNIWAYKWAGLDNQGNPQIYNTKGEKTTALDSATLTSSLTYAGVLKAPWNGGLIQEVTLGQFFARAALTFSWGAVMKRYIPTSSGTLVNSALIRNRWKKPGDELYTDVPAMSANGEGTYRAFVANNSTNSITSADYVRLQEIMAGWRVPQKMIQHLKLNSVMLTVQMQNVAVWVKNKYKLDPAVVGSNGIIGLPIPKQYSCSLMIGL</sequence>
<proteinExistence type="predicted"/>
<keyword evidence="4" id="KW-0812">Transmembrane</keyword>
<evidence type="ECO:0000259" key="5">
    <source>
        <dbReference type="Pfam" id="PF07660"/>
    </source>
</evidence>
<keyword evidence="6" id="KW-0675">Receptor</keyword>
<dbReference type="GO" id="GO:0019867">
    <property type="term" value="C:outer membrane"/>
    <property type="evidence" value="ECO:0007669"/>
    <property type="project" value="InterPro"/>
</dbReference>
<dbReference type="Pfam" id="PF07660">
    <property type="entry name" value="STN"/>
    <property type="match status" value="1"/>
</dbReference>
<organism evidence="6 7">
    <name type="scientific">Filimonas lacunae</name>
    <dbReference type="NCBI Taxonomy" id="477680"/>
    <lineage>
        <taxon>Bacteria</taxon>
        <taxon>Pseudomonadati</taxon>
        <taxon>Bacteroidota</taxon>
        <taxon>Chitinophagia</taxon>
        <taxon>Chitinophagales</taxon>
        <taxon>Chitinophagaceae</taxon>
        <taxon>Filimonas</taxon>
    </lineage>
</organism>
<dbReference type="InterPro" id="IPR011662">
    <property type="entry name" value="Secretin/TonB_short_N"/>
</dbReference>
<dbReference type="Gene3D" id="3.55.50.30">
    <property type="match status" value="1"/>
</dbReference>
<evidence type="ECO:0000256" key="4">
    <source>
        <dbReference type="SAM" id="Phobius"/>
    </source>
</evidence>
<evidence type="ECO:0000313" key="7">
    <source>
        <dbReference type="Proteomes" id="UP000186917"/>
    </source>
</evidence>
<evidence type="ECO:0000256" key="3">
    <source>
        <dbReference type="ARBA" id="ARBA00023237"/>
    </source>
</evidence>
<keyword evidence="4" id="KW-1133">Transmembrane helix</keyword>
<dbReference type="Gene3D" id="2.170.130.10">
    <property type="entry name" value="TonB-dependent receptor, plug domain"/>
    <property type="match status" value="1"/>
</dbReference>
<feature type="domain" description="Secretin/TonB short N-terminal" evidence="5">
    <location>
        <begin position="79"/>
        <end position="130"/>
    </location>
</feature>
<feature type="transmembrane region" description="Helical" evidence="4">
    <location>
        <begin position="38"/>
        <end position="57"/>
    </location>
</feature>
<keyword evidence="7" id="KW-1185">Reference proteome</keyword>
<dbReference type="Proteomes" id="UP000186917">
    <property type="component" value="Unassembled WGS sequence"/>
</dbReference>
<evidence type="ECO:0000313" key="6">
    <source>
        <dbReference type="EMBL" id="SIT30013.1"/>
    </source>
</evidence>
<evidence type="ECO:0000256" key="1">
    <source>
        <dbReference type="ARBA" id="ARBA00022448"/>
    </source>
</evidence>
<dbReference type="KEGG" id="fln:FLA_3568"/>
<dbReference type="OrthoDB" id="9768177at2"/>
<dbReference type="InterPro" id="IPR037066">
    <property type="entry name" value="Plug_dom_sf"/>
</dbReference>
<accession>A0A173MIS3</accession>
<dbReference type="SUPFAM" id="SSF49464">
    <property type="entry name" value="Carboxypeptidase regulatory domain-like"/>
    <property type="match status" value="1"/>
</dbReference>
<gene>
    <name evidence="6" type="ORF">SAMN05421788_109105</name>
</gene>
<protein>
    <submittedName>
        <fullName evidence="6">TonB-dependent Receptor Plug Domain</fullName>
    </submittedName>
</protein>
<dbReference type="InterPro" id="IPR008969">
    <property type="entry name" value="CarboxyPept-like_regulatory"/>
</dbReference>